<protein>
    <submittedName>
        <fullName evidence="1">Uncharacterized protein</fullName>
    </submittedName>
</protein>
<gene>
    <name evidence="1" type="ORF">MARSALSMR5_00334</name>
</gene>
<name>A0A1W6K4W1_9GAMM</name>
<evidence type="ECO:0000313" key="1">
    <source>
        <dbReference type="EMBL" id="ARM82435.1"/>
    </source>
</evidence>
<evidence type="ECO:0000313" key="2">
    <source>
        <dbReference type="Proteomes" id="UP000193100"/>
    </source>
</evidence>
<dbReference type="EMBL" id="CP020931">
    <property type="protein sequence ID" value="ARM82435.1"/>
    <property type="molecule type" value="Genomic_DNA"/>
</dbReference>
<dbReference type="AlphaFoldDB" id="A0A1W6K4W1"/>
<sequence length="103" mass="11443">MKQVYPVRYRRSDVEGGGTYFIVANDVSEAEEIAFSCIANNPPPQSEGPDRPASYGRWLAKVWVMETWAQPTETDKVGLIGSGSEVLLAKALALYVRENNELH</sequence>
<organism evidence="1 2">
    <name type="scientific">Marinobacter salarius</name>
    <dbReference type="NCBI Taxonomy" id="1420917"/>
    <lineage>
        <taxon>Bacteria</taxon>
        <taxon>Pseudomonadati</taxon>
        <taxon>Pseudomonadota</taxon>
        <taxon>Gammaproteobacteria</taxon>
        <taxon>Pseudomonadales</taxon>
        <taxon>Marinobacteraceae</taxon>
        <taxon>Marinobacter</taxon>
    </lineage>
</organism>
<accession>A0A1W6K4W1</accession>
<reference evidence="1 2" key="1">
    <citation type="submission" date="2017-04" db="EMBL/GenBank/DDBJ databases">
        <title>Genome Sequence of Marinobacter salarius strain SMR5 Isolated from a culture of the Diatom Skeletonema marinoi.</title>
        <authorList>
            <person name="Topel M."/>
            <person name="Pinder M.I.M."/>
            <person name="Johansson O.N."/>
            <person name="Kourtchenko O."/>
            <person name="Godhe A."/>
            <person name="Clarke A.K."/>
        </authorList>
    </citation>
    <scope>NUCLEOTIDE SEQUENCE [LARGE SCALE GENOMIC DNA]</scope>
    <source>
        <strain evidence="1 2">SMR5</strain>
    </source>
</reference>
<proteinExistence type="predicted"/>
<dbReference type="Proteomes" id="UP000193100">
    <property type="component" value="Chromosome"/>
</dbReference>